<dbReference type="STRING" id="181874.A0A409W086"/>
<proteinExistence type="predicted"/>
<keyword evidence="3" id="KW-1185">Reference proteome</keyword>
<feature type="compositionally biased region" description="Low complexity" evidence="1">
    <location>
        <begin position="341"/>
        <end position="358"/>
    </location>
</feature>
<dbReference type="EMBL" id="NHTK01005894">
    <property type="protein sequence ID" value="PPQ71919.1"/>
    <property type="molecule type" value="Genomic_DNA"/>
</dbReference>
<accession>A0A409W086</accession>
<organism evidence="2 3">
    <name type="scientific">Panaeolus cyanescens</name>
    <dbReference type="NCBI Taxonomy" id="181874"/>
    <lineage>
        <taxon>Eukaryota</taxon>
        <taxon>Fungi</taxon>
        <taxon>Dikarya</taxon>
        <taxon>Basidiomycota</taxon>
        <taxon>Agaricomycotina</taxon>
        <taxon>Agaricomycetes</taxon>
        <taxon>Agaricomycetidae</taxon>
        <taxon>Agaricales</taxon>
        <taxon>Agaricineae</taxon>
        <taxon>Galeropsidaceae</taxon>
        <taxon>Panaeolus</taxon>
    </lineage>
</organism>
<evidence type="ECO:0000256" key="1">
    <source>
        <dbReference type="SAM" id="MobiDB-lite"/>
    </source>
</evidence>
<dbReference type="Proteomes" id="UP000284842">
    <property type="component" value="Unassembled WGS sequence"/>
</dbReference>
<evidence type="ECO:0008006" key="4">
    <source>
        <dbReference type="Google" id="ProtNLM"/>
    </source>
</evidence>
<feature type="region of interest" description="Disordered" evidence="1">
    <location>
        <begin position="341"/>
        <end position="370"/>
    </location>
</feature>
<protein>
    <recommendedName>
        <fullName evidence="4">Anti-proliferative protein domain-containing protein</fullName>
    </recommendedName>
</protein>
<dbReference type="AlphaFoldDB" id="A0A409W086"/>
<gene>
    <name evidence="2" type="ORF">CVT24_008060</name>
</gene>
<feature type="region of interest" description="Disordered" evidence="1">
    <location>
        <begin position="403"/>
        <end position="447"/>
    </location>
</feature>
<comment type="caution">
    <text evidence="2">The sequence shown here is derived from an EMBL/GenBank/DDBJ whole genome shotgun (WGS) entry which is preliminary data.</text>
</comment>
<dbReference type="OrthoDB" id="19928at2759"/>
<sequence length="447" mass="47837">MSSINVQAPLCVVEAVDFLVRPLYQTSWVSFIASIKSMLVKSLSRTFMTTNPLELSISFARNCTSPQIIATAEAFGISWYDWHQGLGAKEMQLHISNSSVTYTIEGDLIPSRLIWSMSTRFDRFLAEPPVPISKFGKLARVADKVTMHAYLGAVLLADEKRKIEELKEANDILAQASPFAILSPTPTRECFPAFEAPRRTSGLWRTAFPSPLSLPESVSPCSSPEDLSPASSRPSSRSSDFSTFSSYSDEESMTSASSISSFDFLSTVKPAFAAPFQKAQIAVSAPAPIAVYVPPARKIRESAPAPTPEPAVVIEKKEVTKYLYQGGVSTTLSGGVMLGGAPKSAAPRSTPARAPLPRGSLPQVPHSAPPRFTKAMRAPVVTPARLPTSTQVAIAQSILSNPDPMVFSTPSKASKPAPIGTGRRVPSKVSPASAAGSWRRGPSSARA</sequence>
<evidence type="ECO:0000313" key="2">
    <source>
        <dbReference type="EMBL" id="PPQ71919.1"/>
    </source>
</evidence>
<dbReference type="InParanoid" id="A0A409W086"/>
<reference evidence="2 3" key="1">
    <citation type="journal article" date="2018" name="Evol. Lett.">
        <title>Horizontal gene cluster transfer increased hallucinogenic mushroom diversity.</title>
        <authorList>
            <person name="Reynolds H.T."/>
            <person name="Vijayakumar V."/>
            <person name="Gluck-Thaler E."/>
            <person name="Korotkin H.B."/>
            <person name="Matheny P.B."/>
            <person name="Slot J.C."/>
        </authorList>
    </citation>
    <scope>NUCLEOTIDE SEQUENCE [LARGE SCALE GENOMIC DNA]</scope>
    <source>
        <strain evidence="2 3">2629</strain>
    </source>
</reference>
<feature type="region of interest" description="Disordered" evidence="1">
    <location>
        <begin position="215"/>
        <end position="246"/>
    </location>
</feature>
<evidence type="ECO:0000313" key="3">
    <source>
        <dbReference type="Proteomes" id="UP000284842"/>
    </source>
</evidence>
<name>A0A409W086_9AGAR</name>